<dbReference type="EMBL" id="CBTJ020000037">
    <property type="protein sequence ID" value="CDI02439.1"/>
    <property type="molecule type" value="Genomic_DNA"/>
</dbReference>
<dbReference type="InterPro" id="IPR029058">
    <property type="entry name" value="AB_hydrolase_fold"/>
</dbReference>
<feature type="active site" evidence="7 8">
    <location>
        <position position="326"/>
    </location>
</feature>
<feature type="domain" description="AB hydrolase-1" evidence="9">
    <location>
        <begin position="52"/>
        <end position="341"/>
    </location>
</feature>
<comment type="caution">
    <text evidence="7">Lacks conserved residue(s) required for the propagation of feature annotation.</text>
</comment>
<sequence length="388" mass="43209">MMPSTFPPDSVGLVSPQVAHFAEPLALDCGRSLADYQLVYETYGTLNSASSNAVLICHALSGDHHVAGYYQESGSDKPGWWDNCIGPGKPLDTRHFFVVCCNNLGGCKGSTGPTSINPDTRKPYGPDFPIVTVKDWVHSQARLADRLGIRQWAAVIGGSLGGMQAMQWAITFPERLRHALVIAAAPRLSAQNIAFNEVARQAILTDPDFHHGHYYEFGVVPRRGLMIARMLGHITYLSDEGMRTKFGREMREGTPNFHFNFDSEFQVESYLRHQGRAFVDRFDANTYLLITKTLDYFDPAADFAEDLSAAFAQTQARFLVVSFTTDWRFAPARSREIVRALVRAGRETSYAEVPSEHGHDTFLMPIPLYHDILRGYLARIAQETGDAA</sequence>
<keyword evidence="6 7" id="KW-0012">Acyltransferase</keyword>
<keyword evidence="11" id="KW-1185">Reference proteome</keyword>
<gene>
    <name evidence="10" type="primary">metX</name>
    <name evidence="7" type="synonym">metXS</name>
    <name evidence="10" type="ORF">BN873_300060</name>
</gene>
<comment type="caution">
    <text evidence="10">The sequence shown here is derived from an EMBL/GenBank/DDBJ whole genome shotgun (WGS) entry which is preliminary data.</text>
</comment>
<evidence type="ECO:0000256" key="8">
    <source>
        <dbReference type="PIRSR" id="PIRSR000443-1"/>
    </source>
</evidence>
<comment type="function">
    <text evidence="7">Transfers a succinyl group from succinyl-CoA to L-homoserine, forming succinyl-L-homoserine.</text>
</comment>
<dbReference type="Proteomes" id="UP000035760">
    <property type="component" value="Unassembled WGS sequence"/>
</dbReference>
<evidence type="ECO:0000256" key="3">
    <source>
        <dbReference type="ARBA" id="ARBA00022605"/>
    </source>
</evidence>
<dbReference type="FunFam" id="1.10.1740.110:FF:000001">
    <property type="entry name" value="Homoserine O-acetyltransferase"/>
    <property type="match status" value="1"/>
</dbReference>
<keyword evidence="3 7" id="KW-0028">Amino-acid biosynthesis</keyword>
<feature type="binding site" evidence="7">
    <location>
        <position position="360"/>
    </location>
    <ligand>
        <name>substrate</name>
    </ligand>
</feature>
<dbReference type="GO" id="GO:0008899">
    <property type="term" value="F:homoserine O-succinyltransferase activity"/>
    <property type="evidence" value="ECO:0007669"/>
    <property type="project" value="UniProtKB-UniRule"/>
</dbReference>
<feature type="binding site" evidence="7">
    <location>
        <position position="229"/>
    </location>
    <ligand>
        <name>substrate</name>
    </ligand>
</feature>
<dbReference type="InterPro" id="IPR000073">
    <property type="entry name" value="AB_hydrolase_1"/>
</dbReference>
<organism evidence="10 11">
    <name type="scientific">Candidatus Competibacter denitrificans Run_A_D11</name>
    <dbReference type="NCBI Taxonomy" id="1400863"/>
    <lineage>
        <taxon>Bacteria</taxon>
        <taxon>Pseudomonadati</taxon>
        <taxon>Pseudomonadota</taxon>
        <taxon>Gammaproteobacteria</taxon>
        <taxon>Candidatus Competibacteraceae</taxon>
        <taxon>Candidatus Competibacter</taxon>
    </lineage>
</organism>
<protein>
    <recommendedName>
        <fullName evidence="7">Homoserine O-succinyltransferase</fullName>
        <shortName evidence="7">HST</shortName>
        <ecNumber evidence="7">2.3.1.46</ecNumber>
    </recommendedName>
    <alternativeName>
        <fullName evidence="7">Homoserine transsuccinylase</fullName>
        <shortName evidence="7">HTS</shortName>
    </alternativeName>
</protein>
<dbReference type="GO" id="GO:0004414">
    <property type="term" value="F:homoserine O-acetyltransferase activity"/>
    <property type="evidence" value="ECO:0007669"/>
    <property type="project" value="TreeGrafter"/>
</dbReference>
<dbReference type="SUPFAM" id="SSF53474">
    <property type="entry name" value="alpha/beta-Hydrolases"/>
    <property type="match status" value="1"/>
</dbReference>
<evidence type="ECO:0000256" key="7">
    <source>
        <dbReference type="HAMAP-Rule" id="MF_00296"/>
    </source>
</evidence>
<dbReference type="EC" id="2.3.1.46" evidence="7"/>
<comment type="catalytic activity">
    <reaction evidence="7">
        <text>L-homoserine + succinyl-CoA = O-succinyl-L-homoserine + CoA</text>
        <dbReference type="Rhea" id="RHEA:22008"/>
        <dbReference type="ChEBI" id="CHEBI:57287"/>
        <dbReference type="ChEBI" id="CHEBI:57292"/>
        <dbReference type="ChEBI" id="CHEBI:57476"/>
        <dbReference type="ChEBI" id="CHEBI:57661"/>
        <dbReference type="EC" id="2.3.1.46"/>
    </reaction>
</comment>
<reference evidence="10" key="2">
    <citation type="submission" date="2014-03" db="EMBL/GenBank/DDBJ databases">
        <title>Candidatus Competibacter-lineage genomes retrieved from metagenomes reveal functional metabolic diversity.</title>
        <authorList>
            <person name="McIlroy S.J."/>
            <person name="Albertsen M."/>
            <person name="Andresen E.K."/>
            <person name="Saunders A.M."/>
            <person name="Kristiansen R."/>
            <person name="Stokholm-Bjerregaard M."/>
            <person name="Nielsen K.L."/>
            <person name="Nielsen P.H."/>
        </authorList>
    </citation>
    <scope>NUCLEOTIDE SEQUENCE</scope>
    <source>
        <strain evidence="10">Run_A_D11</strain>
    </source>
</reference>
<feature type="active site" description="Nucleophile" evidence="7 8">
    <location>
        <position position="159"/>
    </location>
</feature>
<feature type="active site" evidence="7 8">
    <location>
        <position position="359"/>
    </location>
</feature>
<dbReference type="Gene3D" id="1.10.1740.110">
    <property type="match status" value="1"/>
</dbReference>
<evidence type="ECO:0000256" key="6">
    <source>
        <dbReference type="ARBA" id="ARBA00023315"/>
    </source>
</evidence>
<name>W6M744_9GAMM</name>
<comment type="subunit">
    <text evidence="1 7">Homodimer.</text>
</comment>
<dbReference type="NCBIfam" id="NF001209">
    <property type="entry name" value="PRK00175.1"/>
    <property type="match status" value="1"/>
</dbReference>
<proteinExistence type="inferred from homology"/>
<dbReference type="Gene3D" id="3.40.50.1820">
    <property type="entry name" value="alpha/beta hydrolase"/>
    <property type="match status" value="1"/>
</dbReference>
<comment type="pathway">
    <text evidence="7">Amino-acid biosynthesis; L-methionine biosynthesis via de novo pathway; O-succinyl-L-homoserine from L-homoserine: step 1/1.</text>
</comment>
<dbReference type="GO" id="GO:0005737">
    <property type="term" value="C:cytoplasm"/>
    <property type="evidence" value="ECO:0007669"/>
    <property type="project" value="UniProtKB-SubCell"/>
</dbReference>
<evidence type="ECO:0000256" key="4">
    <source>
        <dbReference type="ARBA" id="ARBA00022679"/>
    </source>
</evidence>
<comment type="similarity">
    <text evidence="7">Belongs to the AB hydrolase superfamily. MetX family.</text>
</comment>
<keyword evidence="5 7" id="KW-0486">Methionine biosynthesis</keyword>
<dbReference type="InterPro" id="IPR008220">
    <property type="entry name" value="HAT_MetX-like"/>
</dbReference>
<feature type="site" description="Important for acyl-CoA specificity" evidence="7">
    <location>
        <position position="328"/>
    </location>
</feature>
<evidence type="ECO:0000256" key="1">
    <source>
        <dbReference type="ARBA" id="ARBA00011738"/>
    </source>
</evidence>
<dbReference type="HAMAP" id="MF_00296">
    <property type="entry name" value="MetX_acyltransf"/>
    <property type="match status" value="1"/>
</dbReference>
<dbReference type="PANTHER" id="PTHR32268:SF11">
    <property type="entry name" value="HOMOSERINE O-ACETYLTRANSFERASE"/>
    <property type="match status" value="1"/>
</dbReference>
<dbReference type="STRING" id="1400863.BN873_300060"/>
<dbReference type="UniPathway" id="UPA00051">
    <property type="reaction ID" value="UER00075"/>
</dbReference>
<dbReference type="GO" id="GO:0009092">
    <property type="term" value="P:homoserine metabolic process"/>
    <property type="evidence" value="ECO:0007669"/>
    <property type="project" value="TreeGrafter"/>
</dbReference>
<keyword evidence="4 7" id="KW-0808">Transferase</keyword>
<dbReference type="PIRSF" id="PIRSF000443">
    <property type="entry name" value="Homoser_Ac_trans"/>
    <property type="match status" value="1"/>
</dbReference>
<evidence type="ECO:0000256" key="5">
    <source>
        <dbReference type="ARBA" id="ARBA00023167"/>
    </source>
</evidence>
<evidence type="ECO:0000256" key="2">
    <source>
        <dbReference type="ARBA" id="ARBA00022490"/>
    </source>
</evidence>
<dbReference type="NCBIfam" id="TIGR01392">
    <property type="entry name" value="homoserO_Ac_trn"/>
    <property type="match status" value="1"/>
</dbReference>
<comment type="subcellular location">
    <subcellularLocation>
        <location evidence="7">Cytoplasm</location>
    </subcellularLocation>
</comment>
<evidence type="ECO:0000259" key="9">
    <source>
        <dbReference type="Pfam" id="PF00561"/>
    </source>
</evidence>
<dbReference type="PANTHER" id="PTHR32268">
    <property type="entry name" value="HOMOSERINE O-ACETYLTRANSFERASE"/>
    <property type="match status" value="1"/>
</dbReference>
<evidence type="ECO:0000313" key="10">
    <source>
        <dbReference type="EMBL" id="CDI02439.1"/>
    </source>
</evidence>
<reference evidence="10" key="1">
    <citation type="submission" date="2013-07" db="EMBL/GenBank/DDBJ databases">
        <authorList>
            <person name="McIlroy S."/>
        </authorList>
    </citation>
    <scope>NUCLEOTIDE SEQUENCE [LARGE SCALE GENOMIC DNA]</scope>
    <source>
        <strain evidence="10">Run_A_D11</strain>
    </source>
</reference>
<dbReference type="Pfam" id="PF00561">
    <property type="entry name" value="Abhydrolase_1"/>
    <property type="match status" value="1"/>
</dbReference>
<dbReference type="AlphaFoldDB" id="W6M744"/>
<accession>W6M744</accession>
<keyword evidence="2 7" id="KW-0963">Cytoplasm</keyword>
<evidence type="ECO:0000313" key="11">
    <source>
        <dbReference type="Proteomes" id="UP000035760"/>
    </source>
</evidence>
<dbReference type="GO" id="GO:0009086">
    <property type="term" value="P:methionine biosynthetic process"/>
    <property type="evidence" value="ECO:0007669"/>
    <property type="project" value="UniProtKB-UniRule"/>
</dbReference>